<feature type="transmembrane region" description="Helical" evidence="13">
    <location>
        <begin position="310"/>
        <end position="338"/>
    </location>
</feature>
<feature type="transmembrane region" description="Helical" evidence="13">
    <location>
        <begin position="43"/>
        <end position="66"/>
    </location>
</feature>
<dbReference type="Pfam" id="PF00474">
    <property type="entry name" value="SSF"/>
    <property type="match status" value="1"/>
</dbReference>
<dbReference type="InterPro" id="IPR038377">
    <property type="entry name" value="Na/Glc_symporter_sf"/>
</dbReference>
<evidence type="ECO:0000256" key="5">
    <source>
        <dbReference type="ARBA" id="ARBA00022692"/>
    </source>
</evidence>
<feature type="transmembrane region" description="Helical" evidence="13">
    <location>
        <begin position="267"/>
        <end position="290"/>
    </location>
</feature>
<accession>A0A2J6N3S6</accession>
<keyword evidence="7 13" id="KW-1133">Transmembrane helix</keyword>
<dbReference type="InterPro" id="IPR050277">
    <property type="entry name" value="Sodium:Solute_Symporter"/>
</dbReference>
<dbReference type="PANTHER" id="PTHR48086">
    <property type="entry name" value="SODIUM/PROLINE SYMPORTER-RELATED"/>
    <property type="match status" value="1"/>
</dbReference>
<evidence type="ECO:0000256" key="12">
    <source>
        <dbReference type="RuleBase" id="RU362091"/>
    </source>
</evidence>
<evidence type="ECO:0000256" key="11">
    <source>
        <dbReference type="ARBA" id="ARBA00023201"/>
    </source>
</evidence>
<gene>
    <name evidence="14" type="ORF">C0188_00550</name>
</gene>
<keyword evidence="3" id="KW-0813">Transport</keyword>
<dbReference type="GO" id="GO:0005886">
    <property type="term" value="C:plasma membrane"/>
    <property type="evidence" value="ECO:0007669"/>
    <property type="project" value="UniProtKB-SubCell"/>
</dbReference>
<feature type="transmembrane region" description="Helical" evidence="13">
    <location>
        <begin position="359"/>
        <end position="379"/>
    </location>
</feature>
<dbReference type="PANTHER" id="PTHR48086:SF3">
    <property type="entry name" value="SODIUM_PROLINE SYMPORTER"/>
    <property type="match status" value="1"/>
</dbReference>
<comment type="caution">
    <text evidence="14">The sequence shown here is derived from an EMBL/GenBank/DDBJ whole genome shotgun (WGS) entry which is preliminary data.</text>
</comment>
<protein>
    <submittedName>
        <fullName evidence="14">Sodium:solute symporter</fullName>
    </submittedName>
</protein>
<evidence type="ECO:0000256" key="2">
    <source>
        <dbReference type="ARBA" id="ARBA00006434"/>
    </source>
</evidence>
<keyword evidence="11" id="KW-0739">Sodium transport</keyword>
<comment type="similarity">
    <text evidence="2 12">Belongs to the sodium:solute symporter (SSF) (TC 2.A.21) family.</text>
</comment>
<feature type="transmembrane region" description="Helical" evidence="13">
    <location>
        <begin position="441"/>
        <end position="469"/>
    </location>
</feature>
<evidence type="ECO:0000256" key="10">
    <source>
        <dbReference type="ARBA" id="ARBA00023136"/>
    </source>
</evidence>
<dbReference type="AlphaFoldDB" id="A0A2J6N3S6"/>
<feature type="transmembrane region" description="Helical" evidence="13">
    <location>
        <begin position="157"/>
        <end position="178"/>
    </location>
</feature>
<feature type="transmembrane region" description="Helical" evidence="13">
    <location>
        <begin position="385"/>
        <end position="406"/>
    </location>
</feature>
<proteinExistence type="inferred from homology"/>
<dbReference type="Proteomes" id="UP000237153">
    <property type="component" value="Unassembled WGS sequence"/>
</dbReference>
<keyword evidence="9" id="KW-0406">Ion transport</keyword>
<feature type="transmembrane region" description="Helical" evidence="13">
    <location>
        <begin position="78"/>
        <end position="96"/>
    </location>
</feature>
<keyword evidence="4" id="KW-1003">Cell membrane</keyword>
<dbReference type="GO" id="GO:0006814">
    <property type="term" value="P:sodium ion transport"/>
    <property type="evidence" value="ECO:0007669"/>
    <property type="project" value="UniProtKB-KW"/>
</dbReference>
<evidence type="ECO:0000256" key="4">
    <source>
        <dbReference type="ARBA" id="ARBA00022475"/>
    </source>
</evidence>
<keyword evidence="10 13" id="KW-0472">Membrane</keyword>
<feature type="transmembrane region" description="Helical" evidence="13">
    <location>
        <begin position="185"/>
        <end position="207"/>
    </location>
</feature>
<evidence type="ECO:0000256" key="7">
    <source>
        <dbReference type="ARBA" id="ARBA00022989"/>
    </source>
</evidence>
<evidence type="ECO:0000256" key="9">
    <source>
        <dbReference type="ARBA" id="ARBA00023065"/>
    </source>
</evidence>
<organism evidence="14 15">
    <name type="scientific">Fervidicoccus fontis</name>
    <dbReference type="NCBI Taxonomy" id="683846"/>
    <lineage>
        <taxon>Archaea</taxon>
        <taxon>Thermoproteota</taxon>
        <taxon>Thermoprotei</taxon>
        <taxon>Fervidicoccales</taxon>
        <taxon>Fervidicoccaceae</taxon>
        <taxon>Fervidicoccus</taxon>
    </lineage>
</organism>
<keyword evidence="6" id="KW-0769">Symport</keyword>
<keyword evidence="8" id="KW-0915">Sodium</keyword>
<sequence length="483" mass="51802">MNVFIIYFLIYAIIGTAIAVASKRVGIKSARDYYIGGRKIGGILAGATYAATTYSAFMMIGLVGMAYSTGVGTLGFELSYLLSTVAILSTVGYEIWKISKERQWISPSQMLGDLYGSIFLSKFIALLYIFAMIPYIAAQIQGLGVIFQIGGMSYESGVVAAAVIVAVWIAIAGMWSVATTDLYQAILMLGGGILFLYVVISMILPFGGSLRVIEVLASSGYLGIMPFWSFPVFLSYTLPWIFFAITNPQVILRLFIQRDEKSYKMSVTFFAAFGLLYTLLAVMIGLFARYLAINGIIPSGLGGNYVTPAILSKLSAIAAGFIGISIIAAAISTADGIILSVSSAIFKDLLGLKDKKVELIATIDVVLTVVASILAYLHPAYIVDLSVMTSLLLLPLAPVTIAGIAFKNKLGKFSRASSLASIISGVTIGVYGLYANGAKRIFTSMLCGLPTSLWVLLISCLVIVIGISLDYQSKLKRHILDLK</sequence>
<dbReference type="Gene3D" id="1.20.1730.10">
    <property type="entry name" value="Sodium/glucose cotransporter"/>
    <property type="match status" value="1"/>
</dbReference>
<feature type="transmembrane region" description="Helical" evidence="13">
    <location>
        <begin position="117"/>
        <end position="137"/>
    </location>
</feature>
<feature type="transmembrane region" description="Helical" evidence="13">
    <location>
        <begin position="6"/>
        <end position="22"/>
    </location>
</feature>
<dbReference type="PROSITE" id="PS50283">
    <property type="entry name" value="NA_SOLUT_SYMP_3"/>
    <property type="match status" value="1"/>
</dbReference>
<keyword evidence="5 13" id="KW-0812">Transmembrane</keyword>
<dbReference type="EMBL" id="PNIM01000002">
    <property type="protein sequence ID" value="PMB76007.1"/>
    <property type="molecule type" value="Genomic_DNA"/>
</dbReference>
<feature type="transmembrane region" description="Helical" evidence="13">
    <location>
        <begin position="227"/>
        <end position="246"/>
    </location>
</feature>
<dbReference type="GO" id="GO:0015293">
    <property type="term" value="F:symporter activity"/>
    <property type="evidence" value="ECO:0007669"/>
    <property type="project" value="UniProtKB-KW"/>
</dbReference>
<evidence type="ECO:0000256" key="13">
    <source>
        <dbReference type="SAM" id="Phobius"/>
    </source>
</evidence>
<evidence type="ECO:0000256" key="6">
    <source>
        <dbReference type="ARBA" id="ARBA00022847"/>
    </source>
</evidence>
<evidence type="ECO:0000256" key="1">
    <source>
        <dbReference type="ARBA" id="ARBA00004651"/>
    </source>
</evidence>
<evidence type="ECO:0000313" key="15">
    <source>
        <dbReference type="Proteomes" id="UP000237153"/>
    </source>
</evidence>
<dbReference type="InterPro" id="IPR001734">
    <property type="entry name" value="Na/solute_symporter"/>
</dbReference>
<comment type="subcellular location">
    <subcellularLocation>
        <location evidence="1">Cell membrane</location>
        <topology evidence="1">Multi-pass membrane protein</topology>
    </subcellularLocation>
</comment>
<evidence type="ECO:0000313" key="14">
    <source>
        <dbReference type="EMBL" id="PMB76007.1"/>
    </source>
</evidence>
<evidence type="ECO:0000256" key="3">
    <source>
        <dbReference type="ARBA" id="ARBA00022448"/>
    </source>
</evidence>
<reference evidence="14 15" key="1">
    <citation type="submission" date="2018-01" db="EMBL/GenBank/DDBJ databases">
        <title>Metagenomic assembled genomes from two thermal pools in the Uzon Caldera, Kamchatka, Russia.</title>
        <authorList>
            <person name="Wilkins L."/>
            <person name="Ettinger C."/>
        </authorList>
    </citation>
    <scope>NUCLEOTIDE SEQUENCE [LARGE SCALE GENOMIC DNA]</scope>
    <source>
        <strain evidence="14">ZAV-06</strain>
    </source>
</reference>
<evidence type="ECO:0000256" key="8">
    <source>
        <dbReference type="ARBA" id="ARBA00023053"/>
    </source>
</evidence>
<feature type="transmembrane region" description="Helical" evidence="13">
    <location>
        <begin position="418"/>
        <end position="435"/>
    </location>
</feature>
<name>A0A2J6N3S6_9CREN</name>